<comment type="caution">
    <text evidence="1">The sequence shown here is derived from an EMBL/GenBank/DDBJ whole genome shotgun (WGS) entry which is preliminary data.</text>
</comment>
<evidence type="ECO:0000313" key="2">
    <source>
        <dbReference type="Proteomes" id="UP000636793"/>
    </source>
</evidence>
<reference evidence="1" key="2">
    <citation type="submission" date="2020-09" db="EMBL/GenBank/DDBJ databases">
        <authorList>
            <person name="Sun Q."/>
            <person name="Zhou Y."/>
        </authorList>
    </citation>
    <scope>NUCLEOTIDE SEQUENCE</scope>
    <source>
        <strain evidence="1">CGMCC 1.15085</strain>
    </source>
</reference>
<dbReference type="EMBL" id="BMHI01000005">
    <property type="protein sequence ID" value="GGB39710.1"/>
    <property type="molecule type" value="Genomic_DNA"/>
</dbReference>
<dbReference type="RefSeq" id="WP_188838146.1">
    <property type="nucleotide sequence ID" value="NZ_BMHI01000005.1"/>
</dbReference>
<name>A0A916TC73_9MICO</name>
<organism evidence="1 2">
    <name type="scientific">Flexivirga endophytica</name>
    <dbReference type="NCBI Taxonomy" id="1849103"/>
    <lineage>
        <taxon>Bacteria</taxon>
        <taxon>Bacillati</taxon>
        <taxon>Actinomycetota</taxon>
        <taxon>Actinomycetes</taxon>
        <taxon>Micrococcales</taxon>
        <taxon>Dermacoccaceae</taxon>
        <taxon>Flexivirga</taxon>
    </lineage>
</organism>
<proteinExistence type="predicted"/>
<evidence type="ECO:0000313" key="1">
    <source>
        <dbReference type="EMBL" id="GGB39710.1"/>
    </source>
</evidence>
<reference evidence="1" key="1">
    <citation type="journal article" date="2014" name="Int. J. Syst. Evol. Microbiol.">
        <title>Complete genome sequence of Corynebacterium casei LMG S-19264T (=DSM 44701T), isolated from a smear-ripened cheese.</title>
        <authorList>
            <consortium name="US DOE Joint Genome Institute (JGI-PGF)"/>
            <person name="Walter F."/>
            <person name="Albersmeier A."/>
            <person name="Kalinowski J."/>
            <person name="Ruckert C."/>
        </authorList>
    </citation>
    <scope>NUCLEOTIDE SEQUENCE</scope>
    <source>
        <strain evidence="1">CGMCC 1.15085</strain>
    </source>
</reference>
<protein>
    <submittedName>
        <fullName evidence="1">Uncharacterized protein</fullName>
    </submittedName>
</protein>
<sequence length="89" mass="9752">MWIWVVLLLVVVAVVVWLARARRAGATEVTAEQIEESDLRLTHEARVAVGGAIVRGKKVLAIKLYRDSTGADLATSRAAVDKWYKGIHG</sequence>
<gene>
    <name evidence="1" type="ORF">GCM10011492_33150</name>
</gene>
<accession>A0A916TC73</accession>
<dbReference type="AlphaFoldDB" id="A0A916TC73"/>
<keyword evidence="2" id="KW-1185">Reference proteome</keyword>
<dbReference type="Proteomes" id="UP000636793">
    <property type="component" value="Unassembled WGS sequence"/>
</dbReference>